<dbReference type="RefSeq" id="WP_188086214.1">
    <property type="nucleotide sequence ID" value="NZ_JACVFC010000001.1"/>
</dbReference>
<dbReference type="Pfam" id="PF00903">
    <property type="entry name" value="Glyoxalase"/>
    <property type="match status" value="1"/>
</dbReference>
<dbReference type="SUPFAM" id="SSF54593">
    <property type="entry name" value="Glyoxalase/Bleomycin resistance protein/Dihydroxybiphenyl dioxygenase"/>
    <property type="match status" value="1"/>
</dbReference>
<comment type="caution">
    <text evidence="2">The sequence shown here is derived from an EMBL/GenBank/DDBJ whole genome shotgun (WGS) entry which is preliminary data.</text>
</comment>
<evidence type="ECO:0000259" key="1">
    <source>
        <dbReference type="PROSITE" id="PS51819"/>
    </source>
</evidence>
<dbReference type="PROSITE" id="PS51819">
    <property type="entry name" value="VOC"/>
    <property type="match status" value="1"/>
</dbReference>
<evidence type="ECO:0000313" key="2">
    <source>
        <dbReference type="EMBL" id="MBC9929062.1"/>
    </source>
</evidence>
<dbReference type="Proteomes" id="UP000659124">
    <property type="component" value="Unassembled WGS sequence"/>
</dbReference>
<evidence type="ECO:0000313" key="3">
    <source>
        <dbReference type="Proteomes" id="UP000659124"/>
    </source>
</evidence>
<dbReference type="EMBL" id="JACVFC010000001">
    <property type="protein sequence ID" value="MBC9929062.1"/>
    <property type="molecule type" value="Genomic_DNA"/>
</dbReference>
<gene>
    <name evidence="2" type="ORF">ICL07_01680</name>
</gene>
<dbReference type="InterPro" id="IPR029068">
    <property type="entry name" value="Glyas_Bleomycin-R_OHBP_Dase"/>
</dbReference>
<keyword evidence="3" id="KW-1185">Reference proteome</keyword>
<dbReference type="InterPro" id="IPR004360">
    <property type="entry name" value="Glyas_Fos-R_dOase_dom"/>
</dbReference>
<accession>A0ABR7TFG6</accession>
<organism evidence="2 3">
    <name type="scientific">Chitinophaga qingshengii</name>
    <dbReference type="NCBI Taxonomy" id="1569794"/>
    <lineage>
        <taxon>Bacteria</taxon>
        <taxon>Pseudomonadati</taxon>
        <taxon>Bacteroidota</taxon>
        <taxon>Chitinophagia</taxon>
        <taxon>Chitinophagales</taxon>
        <taxon>Chitinophagaceae</taxon>
        <taxon>Chitinophaga</taxon>
    </lineage>
</organism>
<dbReference type="Gene3D" id="3.10.180.10">
    <property type="entry name" value="2,3-Dihydroxybiphenyl 1,2-Dioxygenase, domain 1"/>
    <property type="match status" value="1"/>
</dbReference>
<dbReference type="InterPro" id="IPR037523">
    <property type="entry name" value="VOC_core"/>
</dbReference>
<sequence length="127" mass="14095">MLKHAGAFSSFSVNDIQQAKTFYEDSVGLKVNETPEGLELKVDGGPSVFLYGKPNHTPATFTVLNFIVDNVDEAVEQLTRKGVRFQHYTGEIATDEKGIFRDQERGMSIAWFADPAGNILSVLQEKK</sequence>
<name>A0ABR7TFG6_9BACT</name>
<protein>
    <submittedName>
        <fullName evidence="2">VOC family protein</fullName>
    </submittedName>
</protein>
<feature type="domain" description="VOC" evidence="1">
    <location>
        <begin position="1"/>
        <end position="125"/>
    </location>
</feature>
<reference evidence="2 3" key="1">
    <citation type="submission" date="2020-09" db="EMBL/GenBank/DDBJ databases">
        <title>Genome sequences of type strains of Chitinophaga qingshengii and Chitinophaga varians.</title>
        <authorList>
            <person name="Kittiwongwattana C."/>
        </authorList>
    </citation>
    <scope>NUCLEOTIDE SEQUENCE [LARGE SCALE GENOMIC DNA]</scope>
    <source>
        <strain evidence="2 3">JCM 30026</strain>
    </source>
</reference>
<proteinExistence type="predicted"/>